<proteinExistence type="predicted"/>
<feature type="compositionally biased region" description="Basic residues" evidence="1">
    <location>
        <begin position="10"/>
        <end position="21"/>
    </location>
</feature>
<feature type="compositionally biased region" description="Gly residues" evidence="1">
    <location>
        <begin position="27"/>
        <end position="39"/>
    </location>
</feature>
<accession>A0A084VVN8</accession>
<evidence type="ECO:0000313" key="3">
    <source>
        <dbReference type="EnsemblMetazoa" id="ASIC009613-PA"/>
    </source>
</evidence>
<dbReference type="VEuPathDB" id="VectorBase:ASIC009613"/>
<dbReference type="AlphaFoldDB" id="A0A084VVN8"/>
<evidence type="ECO:0000256" key="1">
    <source>
        <dbReference type="SAM" id="MobiDB-lite"/>
    </source>
</evidence>
<keyword evidence="4" id="KW-1185">Reference proteome</keyword>
<feature type="region of interest" description="Disordered" evidence="1">
    <location>
        <begin position="1"/>
        <end position="87"/>
    </location>
</feature>
<evidence type="ECO:0000313" key="2">
    <source>
        <dbReference type="EMBL" id="KFB42032.1"/>
    </source>
</evidence>
<reference evidence="2 4" key="1">
    <citation type="journal article" date="2014" name="BMC Genomics">
        <title>Genome sequence of Anopheles sinensis provides insight into genetics basis of mosquito competence for malaria parasites.</title>
        <authorList>
            <person name="Zhou D."/>
            <person name="Zhang D."/>
            <person name="Ding G."/>
            <person name="Shi L."/>
            <person name="Hou Q."/>
            <person name="Ye Y."/>
            <person name="Xu Y."/>
            <person name="Zhou H."/>
            <person name="Xiong C."/>
            <person name="Li S."/>
            <person name="Yu J."/>
            <person name="Hong S."/>
            <person name="Yu X."/>
            <person name="Zou P."/>
            <person name="Chen C."/>
            <person name="Chang X."/>
            <person name="Wang W."/>
            <person name="Lv Y."/>
            <person name="Sun Y."/>
            <person name="Ma L."/>
            <person name="Shen B."/>
            <person name="Zhu C."/>
        </authorList>
    </citation>
    <scope>NUCLEOTIDE SEQUENCE [LARGE SCALE GENOMIC DNA]</scope>
</reference>
<dbReference type="EnsemblMetazoa" id="ASIC009613-RA">
    <property type="protein sequence ID" value="ASIC009613-PA"/>
    <property type="gene ID" value="ASIC009613"/>
</dbReference>
<evidence type="ECO:0000313" key="4">
    <source>
        <dbReference type="Proteomes" id="UP000030765"/>
    </source>
</evidence>
<dbReference type="Proteomes" id="UP000030765">
    <property type="component" value="Unassembled WGS sequence"/>
</dbReference>
<dbReference type="EMBL" id="ATLV01017199">
    <property type="status" value="NOT_ANNOTATED_CDS"/>
    <property type="molecule type" value="Genomic_DNA"/>
</dbReference>
<reference evidence="3" key="2">
    <citation type="submission" date="2020-05" db="UniProtKB">
        <authorList>
            <consortium name="EnsemblMetazoa"/>
        </authorList>
    </citation>
    <scope>IDENTIFICATION</scope>
</reference>
<protein>
    <submittedName>
        <fullName evidence="2 3">Uncharacterized protein</fullName>
    </submittedName>
</protein>
<dbReference type="EMBL" id="KE525157">
    <property type="protein sequence ID" value="KFB42032.1"/>
    <property type="molecule type" value="Genomic_DNA"/>
</dbReference>
<gene>
    <name evidence="2" type="ORF">ZHAS_00009613</name>
</gene>
<name>A0A084VVN8_ANOSI</name>
<feature type="compositionally biased region" description="Low complexity" evidence="1">
    <location>
        <begin position="53"/>
        <end position="72"/>
    </location>
</feature>
<sequence length="87" mass="8888">MEDSTGDLMRHHHHHHHHHHHGEAATGQGGGGGGGGGGLQSTSLVHLDQEDMSSSSFSSASRASLELAQSSSGESLLPFHGDSSGSL</sequence>
<organism evidence="2">
    <name type="scientific">Anopheles sinensis</name>
    <name type="common">Mosquito</name>
    <dbReference type="NCBI Taxonomy" id="74873"/>
    <lineage>
        <taxon>Eukaryota</taxon>
        <taxon>Metazoa</taxon>
        <taxon>Ecdysozoa</taxon>
        <taxon>Arthropoda</taxon>
        <taxon>Hexapoda</taxon>
        <taxon>Insecta</taxon>
        <taxon>Pterygota</taxon>
        <taxon>Neoptera</taxon>
        <taxon>Endopterygota</taxon>
        <taxon>Diptera</taxon>
        <taxon>Nematocera</taxon>
        <taxon>Culicoidea</taxon>
        <taxon>Culicidae</taxon>
        <taxon>Anophelinae</taxon>
        <taxon>Anopheles</taxon>
    </lineage>
</organism>